<feature type="domain" description="CRM" evidence="3">
    <location>
        <begin position="2"/>
        <end position="98"/>
    </location>
</feature>
<proteinExistence type="predicted"/>
<dbReference type="KEGG" id="mbah:HYN46_15975"/>
<dbReference type="EMBL" id="CP031222">
    <property type="protein sequence ID" value="AXI04206.1"/>
    <property type="molecule type" value="Genomic_DNA"/>
</dbReference>
<gene>
    <name evidence="4" type="primary">yhbY</name>
    <name evidence="4" type="ORF">HYN46_15975</name>
</gene>
<dbReference type="PROSITE" id="PS51295">
    <property type="entry name" value="CRM"/>
    <property type="match status" value="1"/>
</dbReference>
<evidence type="ECO:0000256" key="1">
    <source>
        <dbReference type="ARBA" id="ARBA00022884"/>
    </source>
</evidence>
<dbReference type="RefSeq" id="WP_114900314.1">
    <property type="nucleotide sequence ID" value="NZ_CP031222.1"/>
</dbReference>
<dbReference type="Proteomes" id="UP000253940">
    <property type="component" value="Chromosome"/>
</dbReference>
<dbReference type="AlphaFoldDB" id="A0A345PA97"/>
<keyword evidence="5" id="KW-1185">Reference proteome</keyword>
<evidence type="ECO:0000256" key="2">
    <source>
        <dbReference type="PROSITE-ProRule" id="PRU00626"/>
    </source>
</evidence>
<dbReference type="SUPFAM" id="SSF75471">
    <property type="entry name" value="YhbY-like"/>
    <property type="match status" value="1"/>
</dbReference>
<dbReference type="InterPro" id="IPR001890">
    <property type="entry name" value="RNA-binding_CRM"/>
</dbReference>
<accession>A0A345PA97</accession>
<dbReference type="PANTHER" id="PTHR40065:SF3">
    <property type="entry name" value="RNA-BINDING PROTEIN YHBY"/>
    <property type="match status" value="1"/>
</dbReference>
<dbReference type="SMART" id="SM01103">
    <property type="entry name" value="CRS1_YhbY"/>
    <property type="match status" value="1"/>
</dbReference>
<reference evidence="4 5" key="1">
    <citation type="submission" date="2018-07" db="EMBL/GenBank/DDBJ databases">
        <title>Genome sequencing of Moraxellaceae gen. HYN0046.</title>
        <authorList>
            <person name="Kim M."/>
            <person name="Yi H."/>
        </authorList>
    </citation>
    <scope>NUCLEOTIDE SEQUENCE [LARGE SCALE GENOMIC DNA]</scope>
    <source>
        <strain evidence="4 5">HYN0046</strain>
    </source>
</reference>
<protein>
    <submittedName>
        <fullName evidence="4">Ribosome assembly RNA-binding protein YhbY</fullName>
    </submittedName>
</protein>
<organism evidence="4 5">
    <name type="scientific">Aquirhabdus parva</name>
    <dbReference type="NCBI Taxonomy" id="2283318"/>
    <lineage>
        <taxon>Bacteria</taxon>
        <taxon>Pseudomonadati</taxon>
        <taxon>Pseudomonadota</taxon>
        <taxon>Gammaproteobacteria</taxon>
        <taxon>Moraxellales</taxon>
        <taxon>Moraxellaceae</taxon>
        <taxon>Aquirhabdus</taxon>
    </lineage>
</organism>
<dbReference type="InterPro" id="IPR035920">
    <property type="entry name" value="YhbY-like_sf"/>
</dbReference>
<dbReference type="OrthoDB" id="9797519at2"/>
<dbReference type="Pfam" id="PF01985">
    <property type="entry name" value="CRS1_YhbY"/>
    <property type="match status" value="1"/>
</dbReference>
<evidence type="ECO:0000259" key="3">
    <source>
        <dbReference type="PROSITE" id="PS51295"/>
    </source>
</evidence>
<evidence type="ECO:0000313" key="4">
    <source>
        <dbReference type="EMBL" id="AXI04206.1"/>
    </source>
</evidence>
<evidence type="ECO:0000313" key="5">
    <source>
        <dbReference type="Proteomes" id="UP000253940"/>
    </source>
</evidence>
<dbReference type="PANTHER" id="PTHR40065">
    <property type="entry name" value="RNA-BINDING PROTEIN YHBY"/>
    <property type="match status" value="1"/>
</dbReference>
<keyword evidence="1 2" id="KW-0694">RNA-binding</keyword>
<dbReference type="InterPro" id="IPR051925">
    <property type="entry name" value="RNA-binding_domain"/>
</dbReference>
<dbReference type="GO" id="GO:0003723">
    <property type="term" value="F:RNA binding"/>
    <property type="evidence" value="ECO:0007669"/>
    <property type="project" value="UniProtKB-UniRule"/>
</dbReference>
<name>A0A345PA97_9GAMM</name>
<dbReference type="NCBIfam" id="TIGR00253">
    <property type="entry name" value="RNA_bind_YhbY"/>
    <property type="match status" value="1"/>
</dbReference>
<sequence length="107" mass="12092">MPALTTHERKRLRRIGHELSPIVMIGNHGLSDGVIEELRRALADHELIKVKVAGEDRELRQTLIDSVIEVSGADVVQQVGKIILMFKKAEKRNVHLSNLVRFAHLDD</sequence>
<dbReference type="InterPro" id="IPR017924">
    <property type="entry name" value="RNA-binding_YhbY"/>
</dbReference>
<dbReference type="Gene3D" id="3.30.110.60">
    <property type="entry name" value="YhbY-like"/>
    <property type="match status" value="1"/>
</dbReference>